<feature type="binding site" evidence="7">
    <location>
        <begin position="70"/>
        <end position="71"/>
    </location>
    <ligand>
        <name>substrate</name>
    </ligand>
</feature>
<feature type="binding site" evidence="7">
    <location>
        <begin position="6"/>
        <end position="7"/>
    </location>
    <ligand>
        <name>substrate</name>
    </ligand>
</feature>
<dbReference type="PROSITE" id="PS00924">
    <property type="entry name" value="ASP_GLU_RACEMASE_2"/>
    <property type="match status" value="1"/>
</dbReference>
<evidence type="ECO:0000256" key="4">
    <source>
        <dbReference type="ARBA" id="ARBA00022984"/>
    </source>
</evidence>
<dbReference type="FunFam" id="3.40.50.1860:FF:000001">
    <property type="entry name" value="Glutamate racemase"/>
    <property type="match status" value="1"/>
</dbReference>
<dbReference type="InterPro" id="IPR033134">
    <property type="entry name" value="Asp/Glu_racemase_AS_2"/>
</dbReference>
<dbReference type="EMBL" id="PFWT01000021">
    <property type="protein sequence ID" value="PJA45951.1"/>
    <property type="molecule type" value="Genomic_DNA"/>
</dbReference>
<dbReference type="AlphaFoldDB" id="A0A2M7XDI9"/>
<evidence type="ECO:0000256" key="3">
    <source>
        <dbReference type="ARBA" id="ARBA00022960"/>
    </source>
</evidence>
<dbReference type="UniPathway" id="UPA00219"/>
<evidence type="ECO:0000256" key="2">
    <source>
        <dbReference type="ARBA" id="ARBA00013090"/>
    </source>
</evidence>
<feature type="binding site" evidence="7">
    <location>
        <begin position="186"/>
        <end position="187"/>
    </location>
    <ligand>
        <name>substrate</name>
    </ligand>
</feature>
<dbReference type="PANTHER" id="PTHR21198">
    <property type="entry name" value="GLUTAMATE RACEMASE"/>
    <property type="match status" value="1"/>
</dbReference>
<evidence type="ECO:0000256" key="1">
    <source>
        <dbReference type="ARBA" id="ARBA00001602"/>
    </source>
</evidence>
<dbReference type="GO" id="GO:0008360">
    <property type="term" value="P:regulation of cell shape"/>
    <property type="evidence" value="ECO:0007669"/>
    <property type="project" value="UniProtKB-KW"/>
</dbReference>
<dbReference type="Gene3D" id="3.40.50.1860">
    <property type="match status" value="2"/>
</dbReference>
<comment type="function">
    <text evidence="7">Provides the (R)-glutamate required for cell wall biosynthesis.</text>
</comment>
<dbReference type="GO" id="GO:0008881">
    <property type="term" value="F:glutamate racemase activity"/>
    <property type="evidence" value="ECO:0007669"/>
    <property type="project" value="UniProtKB-UniRule"/>
</dbReference>
<dbReference type="PANTHER" id="PTHR21198:SF2">
    <property type="entry name" value="GLUTAMATE RACEMASE"/>
    <property type="match status" value="1"/>
</dbReference>
<gene>
    <name evidence="7 8" type="primary">murI</name>
    <name evidence="8" type="ORF">CO173_04090</name>
</gene>
<evidence type="ECO:0000313" key="8">
    <source>
        <dbReference type="EMBL" id="PJA45951.1"/>
    </source>
</evidence>
<proteinExistence type="inferred from homology"/>
<name>A0A2M7XDI9_9BACT</name>
<keyword evidence="4 7" id="KW-0573">Peptidoglycan synthesis</keyword>
<feature type="binding site" evidence="7">
    <location>
        <begin position="38"/>
        <end position="39"/>
    </location>
    <ligand>
        <name>substrate</name>
    </ligand>
</feature>
<dbReference type="InterPro" id="IPR004391">
    <property type="entry name" value="Glu_race"/>
</dbReference>
<dbReference type="NCBIfam" id="TIGR00067">
    <property type="entry name" value="glut_race"/>
    <property type="match status" value="1"/>
</dbReference>
<accession>A0A2M7XDI9</accession>
<feature type="active site" description="Proton donor/acceptor" evidence="7">
    <location>
        <position position="185"/>
    </location>
</feature>
<dbReference type="SUPFAM" id="SSF53681">
    <property type="entry name" value="Aspartate/glutamate racemase"/>
    <property type="match status" value="2"/>
</dbReference>
<comment type="catalytic activity">
    <reaction evidence="1 7">
        <text>L-glutamate = D-glutamate</text>
        <dbReference type="Rhea" id="RHEA:12813"/>
        <dbReference type="ChEBI" id="CHEBI:29985"/>
        <dbReference type="ChEBI" id="CHEBI:29986"/>
        <dbReference type="EC" id="5.1.1.3"/>
    </reaction>
</comment>
<dbReference type="PROSITE" id="PS00923">
    <property type="entry name" value="ASP_GLU_RACEMASE_1"/>
    <property type="match status" value="1"/>
</dbReference>
<dbReference type="HAMAP" id="MF_00258">
    <property type="entry name" value="Glu_racemase"/>
    <property type="match status" value="1"/>
</dbReference>
<dbReference type="Proteomes" id="UP000231263">
    <property type="component" value="Unassembled WGS sequence"/>
</dbReference>
<evidence type="ECO:0000256" key="7">
    <source>
        <dbReference type="HAMAP-Rule" id="MF_00258"/>
    </source>
</evidence>
<protein>
    <recommendedName>
        <fullName evidence="2 7">Glutamate racemase</fullName>
        <ecNumber evidence="2 7">5.1.1.3</ecNumber>
    </recommendedName>
</protein>
<keyword evidence="5 7" id="KW-0413">Isomerase</keyword>
<dbReference type="Pfam" id="PF01177">
    <property type="entry name" value="Asp_Glu_race"/>
    <property type="match status" value="1"/>
</dbReference>
<feature type="active site" description="Proton donor/acceptor" evidence="7">
    <location>
        <position position="69"/>
    </location>
</feature>
<keyword evidence="6 7" id="KW-0961">Cell wall biogenesis/degradation</keyword>
<reference evidence="9" key="1">
    <citation type="submission" date="2017-09" db="EMBL/GenBank/DDBJ databases">
        <title>Depth-based differentiation of microbial function through sediment-hosted aquifers and enrichment of novel symbionts in the deep terrestrial subsurface.</title>
        <authorList>
            <person name="Probst A.J."/>
            <person name="Ladd B."/>
            <person name="Jarett J.K."/>
            <person name="Geller-Mcgrath D.E."/>
            <person name="Sieber C.M.K."/>
            <person name="Emerson J.B."/>
            <person name="Anantharaman K."/>
            <person name="Thomas B.C."/>
            <person name="Malmstrom R."/>
            <person name="Stieglmeier M."/>
            <person name="Klingl A."/>
            <person name="Woyke T."/>
            <person name="Ryan C.M."/>
            <person name="Banfield J.F."/>
        </authorList>
    </citation>
    <scope>NUCLEOTIDE SEQUENCE [LARGE SCALE GENOMIC DNA]</scope>
</reference>
<dbReference type="EC" id="5.1.1.3" evidence="2 7"/>
<sequence length="267" mass="29625">MIGVFDSGVGGLTVLKDIHKKLPDYSTIYLGDNAHSPFGTKTHDEITEYTWAGVQWLFDQGCYLVILACNSASAQALRTIQQTKLSEYPGRRVLGVIRPTVELLAKKYEQIGVLATPATVCSEAYVHELKKINQAVRIEQHSCPAWVEVVESGSSNTEVANSIIQKDIDQLLSQSSELEAVLLGCTHYPVLFNQIREVLPKNIALYAQGELVALSLIDYLKRHSEIEEKLEKTSLRQYFTTGEITEVEKAASQIAGLSPNFQKVDLN</sequence>
<comment type="pathway">
    <text evidence="7">Cell wall biogenesis; peptidoglycan biosynthesis.</text>
</comment>
<evidence type="ECO:0000256" key="6">
    <source>
        <dbReference type="ARBA" id="ARBA00023316"/>
    </source>
</evidence>
<evidence type="ECO:0000313" key="9">
    <source>
        <dbReference type="Proteomes" id="UP000231263"/>
    </source>
</evidence>
<evidence type="ECO:0000256" key="5">
    <source>
        <dbReference type="ARBA" id="ARBA00023235"/>
    </source>
</evidence>
<comment type="similarity">
    <text evidence="7">Belongs to the aspartate/glutamate racemases family.</text>
</comment>
<dbReference type="InterPro" id="IPR018187">
    <property type="entry name" value="Asp/Glu_racemase_AS_1"/>
</dbReference>
<dbReference type="InterPro" id="IPR015942">
    <property type="entry name" value="Asp/Glu/hydantoin_racemase"/>
</dbReference>
<organism evidence="8 9">
    <name type="scientific">Candidatus Uhrbacteria bacterium CG_4_9_14_3_um_filter_41_35</name>
    <dbReference type="NCBI Taxonomy" id="1975034"/>
    <lineage>
        <taxon>Bacteria</taxon>
        <taxon>Candidatus Uhriibacteriota</taxon>
    </lineage>
</organism>
<comment type="caution">
    <text evidence="8">The sequence shown here is derived from an EMBL/GenBank/DDBJ whole genome shotgun (WGS) entry which is preliminary data.</text>
</comment>
<dbReference type="GO" id="GO:0009252">
    <property type="term" value="P:peptidoglycan biosynthetic process"/>
    <property type="evidence" value="ECO:0007669"/>
    <property type="project" value="UniProtKB-UniRule"/>
</dbReference>
<dbReference type="GO" id="GO:0071555">
    <property type="term" value="P:cell wall organization"/>
    <property type="evidence" value="ECO:0007669"/>
    <property type="project" value="UniProtKB-KW"/>
</dbReference>
<keyword evidence="3 7" id="KW-0133">Cell shape</keyword>
<dbReference type="InterPro" id="IPR001920">
    <property type="entry name" value="Asp/Glu_race"/>
</dbReference>